<feature type="domain" description="HAT C-terminal dimerisation" evidence="1">
    <location>
        <begin position="584"/>
        <end position="670"/>
    </location>
</feature>
<dbReference type="InterPro" id="IPR018473">
    <property type="entry name" value="Hermes_transposase_DNA-db"/>
</dbReference>
<dbReference type="OrthoDB" id="1935496at2759"/>
<keyword evidence="4" id="KW-1185">Reference proteome</keyword>
<reference evidence="4" key="1">
    <citation type="journal article" date="2017" name="Cell">
        <title>Insights into land plant evolution garnered from the Marchantia polymorpha genome.</title>
        <authorList>
            <person name="Bowman J.L."/>
            <person name="Kohchi T."/>
            <person name="Yamato K.T."/>
            <person name="Jenkins J."/>
            <person name="Shu S."/>
            <person name="Ishizaki K."/>
            <person name="Yamaoka S."/>
            <person name="Nishihama R."/>
            <person name="Nakamura Y."/>
            <person name="Berger F."/>
            <person name="Adam C."/>
            <person name="Aki S.S."/>
            <person name="Althoff F."/>
            <person name="Araki T."/>
            <person name="Arteaga-Vazquez M.A."/>
            <person name="Balasubrmanian S."/>
            <person name="Barry K."/>
            <person name="Bauer D."/>
            <person name="Boehm C.R."/>
            <person name="Briginshaw L."/>
            <person name="Caballero-Perez J."/>
            <person name="Catarino B."/>
            <person name="Chen F."/>
            <person name="Chiyoda S."/>
            <person name="Chovatia M."/>
            <person name="Davies K.M."/>
            <person name="Delmans M."/>
            <person name="Demura T."/>
            <person name="Dierschke T."/>
            <person name="Dolan L."/>
            <person name="Dorantes-Acosta A.E."/>
            <person name="Eklund D.M."/>
            <person name="Florent S.N."/>
            <person name="Flores-Sandoval E."/>
            <person name="Fujiyama A."/>
            <person name="Fukuzawa H."/>
            <person name="Galik B."/>
            <person name="Grimanelli D."/>
            <person name="Grimwood J."/>
            <person name="Grossniklaus U."/>
            <person name="Hamada T."/>
            <person name="Haseloff J."/>
            <person name="Hetherington A.J."/>
            <person name="Higo A."/>
            <person name="Hirakawa Y."/>
            <person name="Hundley H.N."/>
            <person name="Ikeda Y."/>
            <person name="Inoue K."/>
            <person name="Inoue S.I."/>
            <person name="Ishida S."/>
            <person name="Jia Q."/>
            <person name="Kakita M."/>
            <person name="Kanazawa T."/>
            <person name="Kawai Y."/>
            <person name="Kawashima T."/>
            <person name="Kennedy M."/>
            <person name="Kinose K."/>
            <person name="Kinoshita T."/>
            <person name="Kohara Y."/>
            <person name="Koide E."/>
            <person name="Komatsu K."/>
            <person name="Kopischke S."/>
            <person name="Kubo M."/>
            <person name="Kyozuka J."/>
            <person name="Lagercrantz U."/>
            <person name="Lin S.S."/>
            <person name="Lindquist E."/>
            <person name="Lipzen A.M."/>
            <person name="Lu C.W."/>
            <person name="De Luna E."/>
            <person name="Martienssen R.A."/>
            <person name="Minamino N."/>
            <person name="Mizutani M."/>
            <person name="Mizutani M."/>
            <person name="Mochizuki N."/>
            <person name="Monte I."/>
            <person name="Mosher R."/>
            <person name="Nagasaki H."/>
            <person name="Nakagami H."/>
            <person name="Naramoto S."/>
            <person name="Nishitani K."/>
            <person name="Ohtani M."/>
            <person name="Okamoto T."/>
            <person name="Okumura M."/>
            <person name="Phillips J."/>
            <person name="Pollak B."/>
            <person name="Reinders A."/>
            <person name="Rovekamp M."/>
            <person name="Sano R."/>
            <person name="Sawa S."/>
            <person name="Schmid M.W."/>
            <person name="Shirakawa M."/>
            <person name="Solano R."/>
            <person name="Spunde A."/>
            <person name="Suetsugu N."/>
            <person name="Sugano S."/>
            <person name="Sugiyama A."/>
            <person name="Sun R."/>
            <person name="Suzuki Y."/>
            <person name="Takenaka M."/>
            <person name="Takezawa D."/>
            <person name="Tomogane H."/>
            <person name="Tsuzuki M."/>
            <person name="Ueda T."/>
            <person name="Umeda M."/>
            <person name="Ward J.M."/>
            <person name="Watanabe Y."/>
            <person name="Yazaki K."/>
            <person name="Yokoyama R."/>
            <person name="Yoshitake Y."/>
            <person name="Yotsui I."/>
            <person name="Zachgo S."/>
            <person name="Schmutz J."/>
        </authorList>
    </citation>
    <scope>NUCLEOTIDE SEQUENCE [LARGE SCALE GENOMIC DNA]</scope>
    <source>
        <strain evidence="4">Tak-1</strain>
    </source>
</reference>
<protein>
    <recommendedName>
        <fullName evidence="5">HAT C-terminal dimerisation domain-containing protein</fullName>
    </recommendedName>
</protein>
<dbReference type="GO" id="GO:0006357">
    <property type="term" value="P:regulation of transcription by RNA polymerase II"/>
    <property type="evidence" value="ECO:0000318"/>
    <property type="project" value="GO_Central"/>
</dbReference>
<dbReference type="GO" id="GO:0046983">
    <property type="term" value="F:protein dimerization activity"/>
    <property type="evidence" value="ECO:0007669"/>
    <property type="project" value="InterPro"/>
</dbReference>
<dbReference type="Gene3D" id="1.10.10.1070">
    <property type="entry name" value="Zinc finger, BED domain-containing"/>
    <property type="match status" value="1"/>
</dbReference>
<evidence type="ECO:0000259" key="1">
    <source>
        <dbReference type="Pfam" id="PF05699"/>
    </source>
</evidence>
<dbReference type="InterPro" id="IPR012337">
    <property type="entry name" value="RNaseH-like_sf"/>
</dbReference>
<dbReference type="Proteomes" id="UP000244005">
    <property type="component" value="Unassembled WGS sequence"/>
</dbReference>
<accession>A0A2R6X3D7</accession>
<dbReference type="Pfam" id="PF10683">
    <property type="entry name" value="DBD_Tnp_Hermes"/>
    <property type="match status" value="1"/>
</dbReference>
<evidence type="ECO:0008006" key="5">
    <source>
        <dbReference type="Google" id="ProtNLM"/>
    </source>
</evidence>
<dbReference type="InterPro" id="IPR052717">
    <property type="entry name" value="Vacuolar_transposase_reg"/>
</dbReference>
<dbReference type="GO" id="GO:0005634">
    <property type="term" value="C:nucleus"/>
    <property type="evidence" value="ECO:0000318"/>
    <property type="project" value="GO_Central"/>
</dbReference>
<name>A0A2R6X3D7_MARPO</name>
<dbReference type="SUPFAM" id="SSF53098">
    <property type="entry name" value="Ribonuclease H-like"/>
    <property type="match status" value="1"/>
</dbReference>
<dbReference type="Pfam" id="PF05699">
    <property type="entry name" value="Dimer_Tnp_hAT"/>
    <property type="match status" value="1"/>
</dbReference>
<evidence type="ECO:0000313" key="3">
    <source>
        <dbReference type="EMBL" id="PTQ40609.1"/>
    </source>
</evidence>
<dbReference type="SUPFAM" id="SSF140996">
    <property type="entry name" value="Hermes dimerisation domain"/>
    <property type="match status" value="1"/>
</dbReference>
<sequence length="685" mass="77485">MTIEMSPKDMLTLKTKITADLQKEDGLYYRVKNRKARAGVWTSFSFVAIKETAEHLCYSDNSFVCCNKCLIVYQYRSANGTTIMSKHSCPPAEINQVMTATATRRDATTSEKKLITVALANMCAVDMRPFYIVKGTGFRNYTQTVLNIGVNSKVGMLVDNILPDPTTISRNVQMRSNAGREILTAALKAHLAEGIQIGSTTNIWTDDINKVSFLSVTVHFIDDEFTLHHRTLACSPFPGPHHGCDVLEKYEGVLQKFGINRYDQVTVVTDRGSNMHSADGIPSLYGWIPCCDHIISTILTTIIDKRTRMVEGKKSALFYEFYHLALELFDTIDQFKALVTYVKQANLQDEIAKTLKQENATRWNSALRCMISVDEALPELTEILRARGRGLVSKVNKIDHELLKEFIAFLVPFQEATLALEMFAEPTIHRVLYFRQNLLKHCQVVAADITIKEKDGTITTLKKDSPAFIALKPKFAELIREKFIWSDIHVIAALLNPKTKCRLDKFGIDSVDIELGQKNLENMMKDHMIGSGIGKRSVPSHKRKKEDSRRVVRRLAEYSSESDSTIEEKPLADDVQLDFSLRTELNNYICHRCSDDESTLLSKYGVLFWWKIHQNEFPVLSRLARSVLTIPASSAKSESNFSDAGNTMSKKRNLLHPSKLDDLMFLRSMLMSSTVQIRVPPITES</sequence>
<proteinExistence type="predicted"/>
<evidence type="ECO:0000313" key="4">
    <source>
        <dbReference type="Proteomes" id="UP000244005"/>
    </source>
</evidence>
<feature type="domain" description="Hermes trasposase DNA-binding" evidence="2">
    <location>
        <begin position="123"/>
        <end position="167"/>
    </location>
</feature>
<organism evidence="3 4">
    <name type="scientific">Marchantia polymorpha</name>
    <name type="common">Common liverwort</name>
    <name type="synonym">Marchantia aquatica</name>
    <dbReference type="NCBI Taxonomy" id="3197"/>
    <lineage>
        <taxon>Eukaryota</taxon>
        <taxon>Viridiplantae</taxon>
        <taxon>Streptophyta</taxon>
        <taxon>Embryophyta</taxon>
        <taxon>Marchantiophyta</taxon>
        <taxon>Marchantiopsida</taxon>
        <taxon>Marchantiidae</taxon>
        <taxon>Marchantiales</taxon>
        <taxon>Marchantiaceae</taxon>
        <taxon>Marchantia</taxon>
    </lineage>
</organism>
<dbReference type="PANTHER" id="PTHR46169">
    <property type="entry name" value="DNA REPLICATION-RELATED ELEMENT FACTOR, ISOFORM A"/>
    <property type="match status" value="1"/>
</dbReference>
<evidence type="ECO:0000259" key="2">
    <source>
        <dbReference type="Pfam" id="PF10683"/>
    </source>
</evidence>
<dbReference type="PANTHER" id="PTHR46169:SF15">
    <property type="entry name" value="INNER CENTROMERE PROTEIN A-LIKE ISOFORM X1-RELATED"/>
    <property type="match status" value="1"/>
</dbReference>
<dbReference type="AlphaFoldDB" id="A0A2R6X3D7"/>
<dbReference type="InterPro" id="IPR008906">
    <property type="entry name" value="HATC_C_dom"/>
</dbReference>
<gene>
    <name evidence="3" type="ORF">MARPO_0039s0096</name>
</gene>
<dbReference type="EMBL" id="KZ772711">
    <property type="protein sequence ID" value="PTQ40609.1"/>
    <property type="molecule type" value="Genomic_DNA"/>
</dbReference>